<keyword evidence="12 13" id="KW-0472">Membrane</keyword>
<reference evidence="16" key="1">
    <citation type="submission" date="2018-12" db="EMBL/GenBank/DDBJ databases">
        <title>Tengunoibacter tsumagoiensis gen. nov., sp. nov., Dictyobacter kobayashii sp. nov., D. alpinus sp. nov., and D. joshuensis sp. nov. and description of Dictyobacteraceae fam. nov. within the order Ktedonobacterales isolated from Tengu-no-mugimeshi.</title>
        <authorList>
            <person name="Wang C.M."/>
            <person name="Zheng Y."/>
            <person name="Sakai Y."/>
            <person name="Toyoda A."/>
            <person name="Minakuchi Y."/>
            <person name="Abe K."/>
            <person name="Yokota A."/>
            <person name="Yabe S."/>
        </authorList>
    </citation>
    <scope>NUCLEOTIDE SEQUENCE [LARGE SCALE GENOMIC DNA]</scope>
    <source>
        <strain evidence="16">Uno11</strain>
    </source>
</reference>
<dbReference type="PRINTS" id="PR00344">
    <property type="entry name" value="BCTRLSENSOR"/>
</dbReference>
<dbReference type="CDD" id="cd00082">
    <property type="entry name" value="HisKA"/>
    <property type="match status" value="1"/>
</dbReference>
<feature type="transmembrane region" description="Helical" evidence="13">
    <location>
        <begin position="6"/>
        <end position="25"/>
    </location>
</feature>
<dbReference type="AlphaFoldDB" id="A0A402AI33"/>
<dbReference type="RefSeq" id="WP_161977314.1">
    <property type="nucleotide sequence ID" value="NZ_BIFS01000001.1"/>
</dbReference>
<comment type="subcellular location">
    <subcellularLocation>
        <location evidence="2">Membrane</location>
        <topology evidence="2">Multi-pass membrane protein</topology>
    </subcellularLocation>
</comment>
<dbReference type="EC" id="2.7.13.3" evidence="3"/>
<feature type="transmembrane region" description="Helical" evidence="13">
    <location>
        <begin position="82"/>
        <end position="101"/>
    </location>
</feature>
<evidence type="ECO:0000256" key="2">
    <source>
        <dbReference type="ARBA" id="ARBA00004141"/>
    </source>
</evidence>
<dbReference type="InterPro" id="IPR036097">
    <property type="entry name" value="HisK_dim/P_sf"/>
</dbReference>
<dbReference type="InterPro" id="IPR004358">
    <property type="entry name" value="Sig_transdc_His_kin-like_C"/>
</dbReference>
<proteinExistence type="predicted"/>
<keyword evidence="7" id="KW-0547">Nucleotide-binding</keyword>
<dbReference type="Proteomes" id="UP000287188">
    <property type="component" value="Unassembled WGS sequence"/>
</dbReference>
<dbReference type="PANTHER" id="PTHR43711:SF1">
    <property type="entry name" value="HISTIDINE KINASE 1"/>
    <property type="match status" value="1"/>
</dbReference>
<keyword evidence="5" id="KW-0808">Transferase</keyword>
<evidence type="ECO:0000256" key="11">
    <source>
        <dbReference type="ARBA" id="ARBA00023012"/>
    </source>
</evidence>
<dbReference type="Pfam" id="PF02518">
    <property type="entry name" value="HATPase_c"/>
    <property type="match status" value="1"/>
</dbReference>
<accession>A0A402AI33</accession>
<keyword evidence="16" id="KW-1185">Reference proteome</keyword>
<evidence type="ECO:0000256" key="9">
    <source>
        <dbReference type="ARBA" id="ARBA00022840"/>
    </source>
</evidence>
<dbReference type="InterPro" id="IPR003594">
    <property type="entry name" value="HATPase_dom"/>
</dbReference>
<keyword evidence="8" id="KW-0418">Kinase</keyword>
<dbReference type="InterPro" id="IPR005467">
    <property type="entry name" value="His_kinase_dom"/>
</dbReference>
<dbReference type="SUPFAM" id="SSF55874">
    <property type="entry name" value="ATPase domain of HSP90 chaperone/DNA topoisomerase II/histidine kinase"/>
    <property type="match status" value="1"/>
</dbReference>
<dbReference type="Gene3D" id="3.30.565.10">
    <property type="entry name" value="Histidine kinase-like ATPase, C-terminal domain"/>
    <property type="match status" value="1"/>
</dbReference>
<evidence type="ECO:0000256" key="7">
    <source>
        <dbReference type="ARBA" id="ARBA00022741"/>
    </source>
</evidence>
<evidence type="ECO:0000256" key="4">
    <source>
        <dbReference type="ARBA" id="ARBA00022553"/>
    </source>
</evidence>
<dbReference type="SMART" id="SM00388">
    <property type="entry name" value="HisKA"/>
    <property type="match status" value="1"/>
</dbReference>
<evidence type="ECO:0000256" key="5">
    <source>
        <dbReference type="ARBA" id="ARBA00022679"/>
    </source>
</evidence>
<keyword evidence="9" id="KW-0067">ATP-binding</keyword>
<dbReference type="PANTHER" id="PTHR43711">
    <property type="entry name" value="TWO-COMPONENT HISTIDINE KINASE"/>
    <property type="match status" value="1"/>
</dbReference>
<keyword evidence="6 13" id="KW-0812">Transmembrane</keyword>
<dbReference type="InterPro" id="IPR003661">
    <property type="entry name" value="HisK_dim/P_dom"/>
</dbReference>
<comment type="catalytic activity">
    <reaction evidence="1">
        <text>ATP + protein L-histidine = ADP + protein N-phospho-L-histidine.</text>
        <dbReference type="EC" id="2.7.13.3"/>
    </reaction>
</comment>
<keyword evidence="10 13" id="KW-1133">Transmembrane helix</keyword>
<evidence type="ECO:0000256" key="1">
    <source>
        <dbReference type="ARBA" id="ARBA00000085"/>
    </source>
</evidence>
<evidence type="ECO:0000256" key="13">
    <source>
        <dbReference type="SAM" id="Phobius"/>
    </source>
</evidence>
<evidence type="ECO:0000256" key="3">
    <source>
        <dbReference type="ARBA" id="ARBA00012438"/>
    </source>
</evidence>
<dbReference type="InterPro" id="IPR025201">
    <property type="entry name" value="KdpD_TM"/>
</dbReference>
<feature type="transmembrane region" description="Helical" evidence="13">
    <location>
        <begin position="37"/>
        <end position="62"/>
    </location>
</feature>
<dbReference type="InterPro" id="IPR038318">
    <property type="entry name" value="KdpD_sf"/>
</dbReference>
<evidence type="ECO:0000256" key="8">
    <source>
        <dbReference type="ARBA" id="ARBA00022777"/>
    </source>
</evidence>
<feature type="domain" description="Histidine kinase" evidence="14">
    <location>
        <begin position="150"/>
        <end position="368"/>
    </location>
</feature>
<evidence type="ECO:0000259" key="14">
    <source>
        <dbReference type="PROSITE" id="PS50109"/>
    </source>
</evidence>
<dbReference type="PROSITE" id="PS50109">
    <property type="entry name" value="HIS_KIN"/>
    <property type="match status" value="1"/>
</dbReference>
<comment type="caution">
    <text evidence="15">The sequence shown here is derived from an EMBL/GenBank/DDBJ whole genome shotgun (WGS) entry which is preliminary data.</text>
</comment>
<dbReference type="SMART" id="SM00387">
    <property type="entry name" value="HATPase_c"/>
    <property type="match status" value="1"/>
</dbReference>
<dbReference type="EMBL" id="BIFS01000001">
    <property type="protein sequence ID" value="GCE18715.1"/>
    <property type="molecule type" value="Genomic_DNA"/>
</dbReference>
<dbReference type="Pfam" id="PF00512">
    <property type="entry name" value="HisKA"/>
    <property type="match status" value="1"/>
</dbReference>
<evidence type="ECO:0000313" key="15">
    <source>
        <dbReference type="EMBL" id="GCE18715.1"/>
    </source>
</evidence>
<dbReference type="GO" id="GO:0000155">
    <property type="term" value="F:phosphorelay sensor kinase activity"/>
    <property type="evidence" value="ECO:0007669"/>
    <property type="project" value="InterPro"/>
</dbReference>
<dbReference type="SUPFAM" id="SSF47384">
    <property type="entry name" value="Homodimeric domain of signal transducing histidine kinase"/>
    <property type="match status" value="1"/>
</dbReference>
<gene>
    <name evidence="15" type="ORF">KDK_25150</name>
</gene>
<evidence type="ECO:0000313" key="16">
    <source>
        <dbReference type="Proteomes" id="UP000287188"/>
    </source>
</evidence>
<evidence type="ECO:0000256" key="6">
    <source>
        <dbReference type="ARBA" id="ARBA00022692"/>
    </source>
</evidence>
<dbReference type="FunFam" id="3.30.565.10:FF:000006">
    <property type="entry name" value="Sensor histidine kinase WalK"/>
    <property type="match status" value="1"/>
</dbReference>
<sequence length="374" mass="41827">MVGYILAFPLSALAILIPTLERSLTSTTNYFTGALSFLMTVLVGTLWGAGPAFLTILLGILGLDYFVVPPTNQIDFFGWPDILFFGPFLFAQLAVLSVIIMREKDRRRILLAEKEALRHAQAVSEVNQALEEGNEKLVEADRLKDQFLSQASHELKTPIAMIHGWAQYALRPSRKLNKANLDTAPYLEKIEELTDQLASLVDDLLDISSLMGGQLPLRLAQMDLVTLCKQVVEEQRLLSRRRFDEKYPATPLLLQADKARLTQVVNNLVTNAIKYSLAESTIQVEVDQQPESALLHVHNDGPAIPQTQQDDLFEPFYRAPDARASSKEGWGLGLSISKQIIERHQGHIWVESFEGQGTTFYVELPLAHCFAQTA</sequence>
<keyword evidence="11" id="KW-0902">Two-component regulatory system</keyword>
<dbReference type="Gene3D" id="1.10.287.130">
    <property type="match status" value="1"/>
</dbReference>
<dbReference type="InterPro" id="IPR036890">
    <property type="entry name" value="HATPase_C_sf"/>
</dbReference>
<dbReference type="InterPro" id="IPR050736">
    <property type="entry name" value="Sensor_HK_Regulatory"/>
</dbReference>
<name>A0A402AI33_9CHLR</name>
<dbReference type="Gene3D" id="1.20.120.620">
    <property type="entry name" value="Backbone structure of the membrane domain of e. Coli histidine kinase receptor kdpd"/>
    <property type="match status" value="1"/>
</dbReference>
<keyword evidence="4" id="KW-0597">Phosphoprotein</keyword>
<organism evidence="15 16">
    <name type="scientific">Dictyobacter kobayashii</name>
    <dbReference type="NCBI Taxonomy" id="2014872"/>
    <lineage>
        <taxon>Bacteria</taxon>
        <taxon>Bacillati</taxon>
        <taxon>Chloroflexota</taxon>
        <taxon>Ktedonobacteria</taxon>
        <taxon>Ktedonobacterales</taxon>
        <taxon>Dictyobacteraceae</taxon>
        <taxon>Dictyobacter</taxon>
    </lineage>
</organism>
<dbReference type="Pfam" id="PF13493">
    <property type="entry name" value="DUF4118"/>
    <property type="match status" value="1"/>
</dbReference>
<evidence type="ECO:0000256" key="10">
    <source>
        <dbReference type="ARBA" id="ARBA00022989"/>
    </source>
</evidence>
<evidence type="ECO:0000256" key="12">
    <source>
        <dbReference type="ARBA" id="ARBA00023136"/>
    </source>
</evidence>
<protein>
    <recommendedName>
        <fullName evidence="3">histidine kinase</fullName>
        <ecNumber evidence="3">2.7.13.3</ecNumber>
    </recommendedName>
</protein>